<dbReference type="AlphaFoldDB" id="A0A2N0B7I4"/>
<name>A0A2N0B7I4_9LEPT</name>
<comment type="caution">
    <text evidence="2">The sequence shown here is derived from an EMBL/GenBank/DDBJ whole genome shotgun (WGS) entry which is preliminary data.</text>
</comment>
<protein>
    <submittedName>
        <fullName evidence="2">Uncharacterized protein</fullName>
    </submittedName>
</protein>
<accession>A0A2N0B7I4</accession>
<gene>
    <name evidence="2" type="ORF">CH379_12705</name>
</gene>
<feature type="region of interest" description="Disordered" evidence="1">
    <location>
        <begin position="1"/>
        <end position="23"/>
    </location>
</feature>
<proteinExistence type="predicted"/>
<sequence length="69" mass="7776">MFKPGFQNPTSKSGFSSFGEKNRNQTDSIKRFLKIGTKMTLKNGCSPECEHPFIDSGFGFPGNYGRFKF</sequence>
<evidence type="ECO:0000313" key="2">
    <source>
        <dbReference type="EMBL" id="PJZ92515.1"/>
    </source>
</evidence>
<evidence type="ECO:0000256" key="1">
    <source>
        <dbReference type="SAM" id="MobiDB-lite"/>
    </source>
</evidence>
<feature type="compositionally biased region" description="Polar residues" evidence="1">
    <location>
        <begin position="7"/>
        <end position="16"/>
    </location>
</feature>
<dbReference type="EMBL" id="NPEF01000128">
    <property type="protein sequence ID" value="PJZ92515.1"/>
    <property type="molecule type" value="Genomic_DNA"/>
</dbReference>
<reference evidence="2" key="1">
    <citation type="submission" date="2017-07" db="EMBL/GenBank/DDBJ databases">
        <title>Leptospira spp. isolated from tropical soils.</title>
        <authorList>
            <person name="Thibeaux R."/>
            <person name="Iraola G."/>
            <person name="Ferres I."/>
            <person name="Bierque E."/>
            <person name="Girault D."/>
            <person name="Soupe-Gilbert M.-E."/>
            <person name="Picardeau M."/>
            <person name="Goarant C."/>
        </authorList>
    </citation>
    <scope>NUCLEOTIDE SEQUENCE [LARGE SCALE GENOMIC DNA]</scope>
    <source>
        <strain evidence="2">ATI7-C-A5</strain>
    </source>
</reference>
<organism evidence="2">
    <name type="scientific">Leptospira ellisii</name>
    <dbReference type="NCBI Taxonomy" id="2023197"/>
    <lineage>
        <taxon>Bacteria</taxon>
        <taxon>Pseudomonadati</taxon>
        <taxon>Spirochaetota</taxon>
        <taxon>Spirochaetia</taxon>
        <taxon>Leptospirales</taxon>
        <taxon>Leptospiraceae</taxon>
        <taxon>Leptospira</taxon>
    </lineage>
</organism>